<evidence type="ECO:0000313" key="2">
    <source>
        <dbReference type="Proteomes" id="UP001143856"/>
    </source>
</evidence>
<protein>
    <submittedName>
        <fullName evidence="1">Uncharacterized protein</fullName>
    </submittedName>
</protein>
<keyword evidence="2" id="KW-1185">Reference proteome</keyword>
<gene>
    <name evidence="1" type="ORF">NUW58_g1592</name>
</gene>
<dbReference type="EMBL" id="JAPDGR010000178">
    <property type="protein sequence ID" value="KAJ2994293.1"/>
    <property type="molecule type" value="Genomic_DNA"/>
</dbReference>
<dbReference type="Proteomes" id="UP001143856">
    <property type="component" value="Unassembled WGS sequence"/>
</dbReference>
<accession>A0ACC1PKG5</accession>
<name>A0ACC1PKG5_9PEZI</name>
<organism evidence="1 2">
    <name type="scientific">Xylaria curta</name>
    <dbReference type="NCBI Taxonomy" id="42375"/>
    <lineage>
        <taxon>Eukaryota</taxon>
        <taxon>Fungi</taxon>
        <taxon>Dikarya</taxon>
        <taxon>Ascomycota</taxon>
        <taxon>Pezizomycotina</taxon>
        <taxon>Sordariomycetes</taxon>
        <taxon>Xylariomycetidae</taxon>
        <taxon>Xylariales</taxon>
        <taxon>Xylariaceae</taxon>
        <taxon>Xylaria</taxon>
    </lineage>
</organism>
<proteinExistence type="predicted"/>
<comment type="caution">
    <text evidence="1">The sequence shown here is derived from an EMBL/GenBank/DDBJ whole genome shotgun (WGS) entry which is preliminary data.</text>
</comment>
<sequence>MASSLVFDALKQAIPEGEFSFPASELYDQLNSSYLSEFESDLKPSCIFRPSSRDQVVTLLKVIRPFIDQGDTFAIRGGGQQPAPGVANINAPGITVDLSLIAGVDIDAKNHIVRIGAGERWGRVYEALDGSGLAIAGGRSNNGGIGGYALQGGLSFFSSREGFVCDNVLNYEIVLASGEVVNANEREHSDLWTALRGGGNNFGIVIRYDFRAFPQGPLWGGNIFYMLSSLPDQIQKLVTELTKPDASPETHVMMSIGFAGALSPVPVGLNTVYFAQAVDNPPVLDPFVSVDTKIDQFSSVRIQTLKEAATDQAAGVSTQVRCVYMNITTKPDAATLQACAKLYEEALEPVKAVENLRCSWTLQPYARSLLQKSQAHGGNSLGLNPGEGSLVNILLLSYWKNPSDDHKIVNMMKTVLEKMKQEAASRNQLVPYVYMNYAFTNQDPISSYGELESKTLSAVAKKYDSDGVFQKGFPEKSDHLGGHCVTYVDSKTKTPVDYGVVIHQDLSAVTEFFDKFGIPTTKVLPETFTLPDFRDGSAVNISTDPEGVEDGIARLAEMLAQYSYLLEGGDLPSPVPEDLLLPFGAFLQKYSLEAVVPKYYQYSQGIGSLLHITTISSNRTTDPMELLISSSGRGGNIKLLSCGQVLYTIPPTLENLVGWDLSAQEAAVFTQYTGANGYWTGVVAGVGLNQTQSYWNAASTTSSHIPVLPALYNLVPAGVLNDTWIVKFGADTPSMDADVVKRYIARGIRTLQQANNVSSGAAGELKFLAFESHGPFQL</sequence>
<evidence type="ECO:0000313" key="1">
    <source>
        <dbReference type="EMBL" id="KAJ2994293.1"/>
    </source>
</evidence>
<reference evidence="1" key="1">
    <citation type="submission" date="2022-10" db="EMBL/GenBank/DDBJ databases">
        <title>Genome Sequence of Xylaria curta.</title>
        <authorList>
            <person name="Buettner E."/>
        </authorList>
    </citation>
    <scope>NUCLEOTIDE SEQUENCE</scope>
    <source>
        <strain evidence="1">Babe10</strain>
    </source>
</reference>